<sequence length="41" mass="4547">MFALERELCLFSNAGCVVCPENKIHVQSTASSECCLFLHLC</sequence>
<reference evidence="1 2" key="1">
    <citation type="journal article" date="2014" name="Nat. Commun.">
        <title>Molecular traces of alternative social organization in a termite genome.</title>
        <authorList>
            <person name="Terrapon N."/>
            <person name="Li C."/>
            <person name="Robertson H.M."/>
            <person name="Ji L."/>
            <person name="Meng X."/>
            <person name="Booth W."/>
            <person name="Chen Z."/>
            <person name="Childers C.P."/>
            <person name="Glastad K.M."/>
            <person name="Gokhale K."/>
            <person name="Gowin J."/>
            <person name="Gronenberg W."/>
            <person name="Hermansen R.A."/>
            <person name="Hu H."/>
            <person name="Hunt B.G."/>
            <person name="Huylmans A.K."/>
            <person name="Khalil S.M."/>
            <person name="Mitchell R.D."/>
            <person name="Munoz-Torres M.C."/>
            <person name="Mustard J.A."/>
            <person name="Pan H."/>
            <person name="Reese J.T."/>
            <person name="Scharf M.E."/>
            <person name="Sun F."/>
            <person name="Vogel H."/>
            <person name="Xiao J."/>
            <person name="Yang W."/>
            <person name="Yang Z."/>
            <person name="Yang Z."/>
            <person name="Zhou J."/>
            <person name="Zhu J."/>
            <person name="Brent C.S."/>
            <person name="Elsik C.G."/>
            <person name="Goodisman M.A."/>
            <person name="Liberles D.A."/>
            <person name="Roe R.M."/>
            <person name="Vargo E.L."/>
            <person name="Vilcinskas A."/>
            <person name="Wang J."/>
            <person name="Bornberg-Bauer E."/>
            <person name="Korb J."/>
            <person name="Zhang G."/>
            <person name="Liebig J."/>
        </authorList>
    </citation>
    <scope>NUCLEOTIDE SEQUENCE [LARGE SCALE GENOMIC DNA]</scope>
    <source>
        <tissue evidence="1">Whole organism</tissue>
    </source>
</reference>
<proteinExistence type="predicted"/>
<dbReference type="EMBL" id="KK852901">
    <property type="protein sequence ID" value="KDR14078.1"/>
    <property type="molecule type" value="Genomic_DNA"/>
</dbReference>
<protein>
    <submittedName>
        <fullName evidence="1">Uncharacterized protein</fullName>
    </submittedName>
</protein>
<accession>A0A067QV57</accession>
<evidence type="ECO:0000313" key="2">
    <source>
        <dbReference type="Proteomes" id="UP000027135"/>
    </source>
</evidence>
<gene>
    <name evidence="1" type="ORF">L798_11814</name>
</gene>
<organism evidence="1 2">
    <name type="scientific">Zootermopsis nevadensis</name>
    <name type="common">Dampwood termite</name>
    <dbReference type="NCBI Taxonomy" id="136037"/>
    <lineage>
        <taxon>Eukaryota</taxon>
        <taxon>Metazoa</taxon>
        <taxon>Ecdysozoa</taxon>
        <taxon>Arthropoda</taxon>
        <taxon>Hexapoda</taxon>
        <taxon>Insecta</taxon>
        <taxon>Pterygota</taxon>
        <taxon>Neoptera</taxon>
        <taxon>Polyneoptera</taxon>
        <taxon>Dictyoptera</taxon>
        <taxon>Blattodea</taxon>
        <taxon>Blattoidea</taxon>
        <taxon>Termitoidae</taxon>
        <taxon>Termopsidae</taxon>
        <taxon>Zootermopsis</taxon>
    </lineage>
</organism>
<dbReference type="Proteomes" id="UP000027135">
    <property type="component" value="Unassembled WGS sequence"/>
</dbReference>
<dbReference type="InParanoid" id="A0A067QV57"/>
<keyword evidence="2" id="KW-1185">Reference proteome</keyword>
<name>A0A067QV57_ZOONE</name>
<evidence type="ECO:0000313" key="1">
    <source>
        <dbReference type="EMBL" id="KDR14078.1"/>
    </source>
</evidence>
<dbReference type="AlphaFoldDB" id="A0A067QV57"/>